<gene>
    <name evidence="1" type="ORF">Q9L58_008838</name>
</gene>
<evidence type="ECO:0000313" key="1">
    <source>
        <dbReference type="EMBL" id="KAL0632275.1"/>
    </source>
</evidence>
<dbReference type="SUPFAM" id="SSF50630">
    <property type="entry name" value="Acid proteases"/>
    <property type="match status" value="1"/>
</dbReference>
<reference evidence="1 2" key="1">
    <citation type="submission" date="2024-02" db="EMBL/GenBank/DDBJ databases">
        <title>Discinaceae phylogenomics.</title>
        <authorList>
            <person name="Dirks A.C."/>
            <person name="James T.Y."/>
        </authorList>
    </citation>
    <scope>NUCLEOTIDE SEQUENCE [LARGE SCALE GENOMIC DNA]</scope>
    <source>
        <strain evidence="1 2">ACD0624</strain>
    </source>
</reference>
<organism evidence="1 2">
    <name type="scientific">Discina gigas</name>
    <dbReference type="NCBI Taxonomy" id="1032678"/>
    <lineage>
        <taxon>Eukaryota</taxon>
        <taxon>Fungi</taxon>
        <taxon>Dikarya</taxon>
        <taxon>Ascomycota</taxon>
        <taxon>Pezizomycotina</taxon>
        <taxon>Pezizomycetes</taxon>
        <taxon>Pezizales</taxon>
        <taxon>Discinaceae</taxon>
        <taxon>Discina</taxon>
    </lineage>
</organism>
<dbReference type="Proteomes" id="UP001447188">
    <property type="component" value="Unassembled WGS sequence"/>
</dbReference>
<dbReference type="EMBL" id="JBBBZM010000177">
    <property type="protein sequence ID" value="KAL0632275.1"/>
    <property type="molecule type" value="Genomic_DNA"/>
</dbReference>
<protein>
    <submittedName>
        <fullName evidence="1">Uncharacterized protein</fullName>
    </submittedName>
</protein>
<keyword evidence="2" id="KW-1185">Reference proteome</keyword>
<evidence type="ECO:0000313" key="2">
    <source>
        <dbReference type="Proteomes" id="UP001447188"/>
    </source>
</evidence>
<proteinExistence type="predicted"/>
<sequence>MTPPCLHTYDTLNQRLSNTQELLSDHFHKISAQHVRNGDFVDIHDGIPADKEEYDVLIPDMGHEELSRDISDIFGVLYLSVASGPDLVHAVQRARGLIWGKNRRCLITLATRLQGKACQRWVHYLFNTGSPKTYISAQAASVLGIVNRETETLVYIGGHPTTAMVSPEHSHFPELNIIGMDYIDYNRVAVFLDPAKRTFKFYFGLSGKMEA</sequence>
<dbReference type="InterPro" id="IPR021109">
    <property type="entry name" value="Peptidase_aspartic_dom_sf"/>
</dbReference>
<accession>A0ABR3G926</accession>
<comment type="caution">
    <text evidence="1">The sequence shown here is derived from an EMBL/GenBank/DDBJ whole genome shotgun (WGS) entry which is preliminary data.</text>
</comment>
<name>A0ABR3G926_9PEZI</name>